<sequence length="277" mass="31951">MAESSEFSKESFLSMIEKAVKPQFFLLTISFVLFVDAALAYFCGAGLLDVEAVKNSITASLAIKISLAFLGFSGLVSMVLPFAESLSIQLYYATLYRAWGAFEDLLNSVLGLDRQPFIRKQRENNCVRPSELLREAHETQSDFLLKLYNDYDRRDQRAKVDQRKMQSYAFCALFFTASNYLLPPSVSDHALTHWISAYCASSAPIWTALIVFAMLVFMPLHFDEWDSKWIYCPPLHRKLEAESEAARRKERQFQEEVERNVAQMRYERDTRRSAPRL</sequence>
<feature type="transmembrane region" description="Helical" evidence="1">
    <location>
        <begin position="60"/>
        <end position="83"/>
    </location>
</feature>
<proteinExistence type="predicted"/>
<keyword evidence="1" id="KW-1133">Transmembrane helix</keyword>
<keyword evidence="1" id="KW-0812">Transmembrane</keyword>
<evidence type="ECO:0000313" key="2">
    <source>
        <dbReference type="EMBL" id="AOJ08426.1"/>
    </source>
</evidence>
<feature type="transmembrane region" description="Helical" evidence="1">
    <location>
        <begin position="194"/>
        <end position="218"/>
    </location>
</feature>
<dbReference type="Proteomes" id="UP000067711">
    <property type="component" value="Chromosome 1"/>
</dbReference>
<protein>
    <submittedName>
        <fullName evidence="2">Uncharacterized protein</fullName>
    </submittedName>
</protein>
<dbReference type="EMBL" id="CP013389">
    <property type="protein sequence ID" value="AOJ08426.1"/>
    <property type="molecule type" value="Genomic_DNA"/>
</dbReference>
<accession>A0A1B4FXN5</accession>
<dbReference type="AlphaFoldDB" id="A0A1B4FXN5"/>
<evidence type="ECO:0000256" key="1">
    <source>
        <dbReference type="SAM" id="Phobius"/>
    </source>
</evidence>
<feature type="transmembrane region" description="Helical" evidence="1">
    <location>
        <begin position="24"/>
        <end position="48"/>
    </location>
</feature>
<feature type="transmembrane region" description="Helical" evidence="1">
    <location>
        <begin position="165"/>
        <end position="182"/>
    </location>
</feature>
<reference evidence="2 3" key="1">
    <citation type="submission" date="2015-12" db="EMBL/GenBank/DDBJ databases">
        <title>Diversity of Burkholderia near neighbor genomes.</title>
        <authorList>
            <person name="Sahl J."/>
            <person name="Wagner D."/>
            <person name="Keim P."/>
        </authorList>
    </citation>
    <scope>NUCLEOTIDE SEQUENCE [LARGE SCALE GENOMIC DNA]</scope>
    <source>
        <strain evidence="2 3">BDU8</strain>
    </source>
</reference>
<name>A0A1B4FXN5_9BURK</name>
<gene>
    <name evidence="2" type="ORF">WS71_13305</name>
</gene>
<evidence type="ECO:0000313" key="3">
    <source>
        <dbReference type="Proteomes" id="UP000067711"/>
    </source>
</evidence>
<organism evidence="2 3">
    <name type="scientific">Burkholderia mayonis</name>
    <dbReference type="NCBI Taxonomy" id="1385591"/>
    <lineage>
        <taxon>Bacteria</taxon>
        <taxon>Pseudomonadati</taxon>
        <taxon>Pseudomonadota</taxon>
        <taxon>Betaproteobacteria</taxon>
        <taxon>Burkholderiales</taxon>
        <taxon>Burkholderiaceae</taxon>
        <taxon>Burkholderia</taxon>
        <taxon>pseudomallei group</taxon>
    </lineage>
</organism>
<keyword evidence="1" id="KW-0472">Membrane</keyword>
<dbReference type="RefSeq" id="WP_108026748.1">
    <property type="nucleotide sequence ID" value="NZ_CP013389.1"/>
</dbReference>